<dbReference type="Gene3D" id="1.10.630.10">
    <property type="entry name" value="Cytochrome P450"/>
    <property type="match status" value="1"/>
</dbReference>
<name>A0AA38CTY3_TAXCH</name>
<evidence type="ECO:0000256" key="1">
    <source>
        <dbReference type="ARBA" id="ARBA00022723"/>
    </source>
</evidence>
<dbReference type="InterPro" id="IPR036396">
    <property type="entry name" value="Cyt_P450_sf"/>
</dbReference>
<evidence type="ECO:0008006" key="6">
    <source>
        <dbReference type="Google" id="ProtNLM"/>
    </source>
</evidence>
<feature type="non-terminal residue" evidence="4">
    <location>
        <position position="339"/>
    </location>
</feature>
<keyword evidence="1" id="KW-0479">Metal-binding</keyword>
<dbReference type="PANTHER" id="PTHR24286">
    <property type="entry name" value="CYTOCHROME P450 26"/>
    <property type="match status" value="1"/>
</dbReference>
<dbReference type="GO" id="GO:0016125">
    <property type="term" value="P:sterol metabolic process"/>
    <property type="evidence" value="ECO:0007669"/>
    <property type="project" value="TreeGrafter"/>
</dbReference>
<dbReference type="GO" id="GO:0004497">
    <property type="term" value="F:monooxygenase activity"/>
    <property type="evidence" value="ECO:0007669"/>
    <property type="project" value="InterPro"/>
</dbReference>
<dbReference type="GO" id="GO:0020037">
    <property type="term" value="F:heme binding"/>
    <property type="evidence" value="ECO:0007669"/>
    <property type="project" value="InterPro"/>
</dbReference>
<dbReference type="Proteomes" id="UP000824469">
    <property type="component" value="Unassembled WGS sequence"/>
</dbReference>
<comment type="caution">
    <text evidence="4">The sequence shown here is derived from an EMBL/GenBank/DDBJ whole genome shotgun (WGS) entry which is preliminary data.</text>
</comment>
<accession>A0AA38CTY3</accession>
<evidence type="ECO:0000313" key="4">
    <source>
        <dbReference type="EMBL" id="KAH9302429.1"/>
    </source>
</evidence>
<dbReference type="PANTHER" id="PTHR24286:SF232">
    <property type="entry name" value="CYTOCHROME P450 SUPERFAMILY PROTEIN"/>
    <property type="match status" value="1"/>
</dbReference>
<dbReference type="GO" id="GO:0016705">
    <property type="term" value="F:oxidoreductase activity, acting on paired donors, with incorporation or reduction of molecular oxygen"/>
    <property type="evidence" value="ECO:0007669"/>
    <property type="project" value="InterPro"/>
</dbReference>
<organism evidence="4 5">
    <name type="scientific">Taxus chinensis</name>
    <name type="common">Chinese yew</name>
    <name type="synonym">Taxus wallichiana var. chinensis</name>
    <dbReference type="NCBI Taxonomy" id="29808"/>
    <lineage>
        <taxon>Eukaryota</taxon>
        <taxon>Viridiplantae</taxon>
        <taxon>Streptophyta</taxon>
        <taxon>Embryophyta</taxon>
        <taxon>Tracheophyta</taxon>
        <taxon>Spermatophyta</taxon>
        <taxon>Pinopsida</taxon>
        <taxon>Pinidae</taxon>
        <taxon>Conifers II</taxon>
        <taxon>Cupressales</taxon>
        <taxon>Taxaceae</taxon>
        <taxon>Taxus</taxon>
    </lineage>
</organism>
<feature type="transmembrane region" description="Helical" evidence="3">
    <location>
        <begin position="279"/>
        <end position="303"/>
    </location>
</feature>
<evidence type="ECO:0000256" key="2">
    <source>
        <dbReference type="ARBA" id="ARBA00023004"/>
    </source>
</evidence>
<protein>
    <recommendedName>
        <fullName evidence="6">Cytochrome P450</fullName>
    </recommendedName>
</protein>
<sequence>TVLLATAWIMWWKPKGGSSNNGHKLPPGSTGWPLIGENIAFFRAINSTNNHPRQFSIEREKRSNLFGSAQTVVSVDPEFNKYVLQNEGRFFQAKYPSTNNNLVGKYGMVTVHGELQRKLHATAVNLLRSEKMGFDFMDDIQNAFSTAMDKWVDMGDIHLQHECHKASIYQFYLPALILNMGDMQVVLNLMGKKLLDLPPAQGMEGIYQAFKDFAGALVCLPINIPGFAYSKGMKAREIIVRTIHECIKERREHPEVKRNDLLTKLVKEGSLSDEIIADFLVFFLFAGYETSSTVMAFAVMFLTQNPRALQELRVIKETLRVGNVAPLIPREAKQDIKMK</sequence>
<dbReference type="Pfam" id="PF00067">
    <property type="entry name" value="p450"/>
    <property type="match status" value="1"/>
</dbReference>
<dbReference type="EMBL" id="JAHRHJ020000009">
    <property type="protein sequence ID" value="KAH9302429.1"/>
    <property type="molecule type" value="Genomic_DNA"/>
</dbReference>
<proteinExistence type="predicted"/>
<dbReference type="GO" id="GO:0016132">
    <property type="term" value="P:brassinosteroid biosynthetic process"/>
    <property type="evidence" value="ECO:0007669"/>
    <property type="project" value="TreeGrafter"/>
</dbReference>
<dbReference type="GO" id="GO:0005506">
    <property type="term" value="F:iron ion binding"/>
    <property type="evidence" value="ECO:0007669"/>
    <property type="project" value="InterPro"/>
</dbReference>
<keyword evidence="5" id="KW-1185">Reference proteome</keyword>
<feature type="non-terminal residue" evidence="4">
    <location>
        <position position="1"/>
    </location>
</feature>
<dbReference type="SUPFAM" id="SSF48264">
    <property type="entry name" value="Cytochrome P450"/>
    <property type="match status" value="1"/>
</dbReference>
<evidence type="ECO:0000256" key="3">
    <source>
        <dbReference type="SAM" id="Phobius"/>
    </source>
</evidence>
<keyword evidence="2" id="KW-0408">Iron</keyword>
<reference evidence="4 5" key="1">
    <citation type="journal article" date="2021" name="Nat. Plants">
        <title>The Taxus genome provides insights into paclitaxel biosynthesis.</title>
        <authorList>
            <person name="Xiong X."/>
            <person name="Gou J."/>
            <person name="Liao Q."/>
            <person name="Li Y."/>
            <person name="Zhou Q."/>
            <person name="Bi G."/>
            <person name="Li C."/>
            <person name="Du R."/>
            <person name="Wang X."/>
            <person name="Sun T."/>
            <person name="Guo L."/>
            <person name="Liang H."/>
            <person name="Lu P."/>
            <person name="Wu Y."/>
            <person name="Zhang Z."/>
            <person name="Ro D.K."/>
            <person name="Shang Y."/>
            <person name="Huang S."/>
            <person name="Yan J."/>
        </authorList>
    </citation>
    <scope>NUCLEOTIDE SEQUENCE [LARGE SCALE GENOMIC DNA]</scope>
    <source>
        <strain evidence="4">Ta-2019</strain>
    </source>
</reference>
<dbReference type="GO" id="GO:0010268">
    <property type="term" value="P:brassinosteroid homeostasis"/>
    <property type="evidence" value="ECO:0007669"/>
    <property type="project" value="TreeGrafter"/>
</dbReference>
<gene>
    <name evidence="4" type="ORF">KI387_014012</name>
</gene>
<evidence type="ECO:0000313" key="5">
    <source>
        <dbReference type="Proteomes" id="UP000824469"/>
    </source>
</evidence>
<keyword evidence="3" id="KW-1133">Transmembrane helix</keyword>
<keyword evidence="3" id="KW-0472">Membrane</keyword>
<dbReference type="AlphaFoldDB" id="A0AA38CTY3"/>
<dbReference type="InterPro" id="IPR001128">
    <property type="entry name" value="Cyt_P450"/>
</dbReference>
<keyword evidence="3" id="KW-0812">Transmembrane</keyword>